<dbReference type="AlphaFoldDB" id="A0A415DWY9"/>
<dbReference type="STRING" id="1776384.GCA_900086585_00117"/>
<evidence type="ECO:0000259" key="3">
    <source>
        <dbReference type="Pfam" id="PF07687"/>
    </source>
</evidence>
<dbReference type="Pfam" id="PF07687">
    <property type="entry name" value="M20_dimer"/>
    <property type="match status" value="1"/>
</dbReference>
<proteinExistence type="inferred from homology"/>
<dbReference type="Proteomes" id="UP000284841">
    <property type="component" value="Unassembled WGS sequence"/>
</dbReference>
<dbReference type="FunFam" id="3.30.70.360:FF:000004">
    <property type="entry name" value="Peptidase M20 domain-containing protein 2"/>
    <property type="match status" value="1"/>
</dbReference>
<dbReference type="GO" id="GO:0071713">
    <property type="term" value="F:para-aminobenzoyl-glutamate hydrolase activity"/>
    <property type="evidence" value="ECO:0007669"/>
    <property type="project" value="TreeGrafter"/>
</dbReference>
<dbReference type="OrthoDB" id="9781032at2"/>
<dbReference type="GO" id="GO:0046657">
    <property type="term" value="P:folic acid catabolic process"/>
    <property type="evidence" value="ECO:0007669"/>
    <property type="project" value="TreeGrafter"/>
</dbReference>
<evidence type="ECO:0000256" key="1">
    <source>
        <dbReference type="PIRNR" id="PIRNR037226"/>
    </source>
</evidence>
<organism evidence="4 5">
    <name type="scientific">Emergencia timonensis</name>
    <dbReference type="NCBI Taxonomy" id="1776384"/>
    <lineage>
        <taxon>Bacteria</taxon>
        <taxon>Bacillati</taxon>
        <taxon>Bacillota</taxon>
        <taxon>Clostridia</taxon>
        <taxon>Peptostreptococcales</taxon>
        <taxon>Anaerovoracaceae</taxon>
        <taxon>Emergencia</taxon>
    </lineage>
</organism>
<dbReference type="GO" id="GO:0005737">
    <property type="term" value="C:cytoplasm"/>
    <property type="evidence" value="ECO:0007669"/>
    <property type="project" value="TreeGrafter"/>
</dbReference>
<dbReference type="Pfam" id="PF01546">
    <property type="entry name" value="Peptidase_M20"/>
    <property type="match status" value="1"/>
</dbReference>
<keyword evidence="5" id="KW-1185">Reference proteome</keyword>
<dbReference type="SUPFAM" id="SSF55031">
    <property type="entry name" value="Bacterial exopeptidase dimerisation domain"/>
    <property type="match status" value="1"/>
</dbReference>
<dbReference type="InterPro" id="IPR011650">
    <property type="entry name" value="Peptidase_M20_dimer"/>
</dbReference>
<dbReference type="PANTHER" id="PTHR30575">
    <property type="entry name" value="PEPTIDASE M20"/>
    <property type="match status" value="1"/>
</dbReference>
<dbReference type="CDD" id="cd03887">
    <property type="entry name" value="M20_Acy1L2"/>
    <property type="match status" value="1"/>
</dbReference>
<dbReference type="NCBIfam" id="TIGR01891">
    <property type="entry name" value="amidohydrolases"/>
    <property type="match status" value="1"/>
</dbReference>
<dbReference type="EMBL" id="QRMS01000005">
    <property type="protein sequence ID" value="RHJ85114.1"/>
    <property type="molecule type" value="Genomic_DNA"/>
</dbReference>
<dbReference type="InterPro" id="IPR017439">
    <property type="entry name" value="Amidohydrolase"/>
</dbReference>
<dbReference type="InterPro" id="IPR036264">
    <property type="entry name" value="Bact_exopeptidase_dim_dom"/>
</dbReference>
<feature type="coiled-coil region" evidence="2">
    <location>
        <begin position="2"/>
        <end position="29"/>
    </location>
</feature>
<dbReference type="Gene3D" id="3.40.630.10">
    <property type="entry name" value="Zn peptidases"/>
    <property type="match status" value="1"/>
</dbReference>
<dbReference type="InterPro" id="IPR052030">
    <property type="entry name" value="Peptidase_M20/M20A_hydrolases"/>
</dbReference>
<gene>
    <name evidence="4" type="ORF">DW099_15545</name>
</gene>
<dbReference type="Gene3D" id="3.30.70.360">
    <property type="match status" value="1"/>
</dbReference>
<comment type="similarity">
    <text evidence="1">Belongs to the peptidase M20A family.</text>
</comment>
<dbReference type="InterPro" id="IPR017144">
    <property type="entry name" value="Xaa-Arg_dipeptidase"/>
</dbReference>
<feature type="domain" description="Peptidase M20 dimerisation" evidence="3">
    <location>
        <begin position="174"/>
        <end position="263"/>
    </location>
</feature>
<evidence type="ECO:0000313" key="4">
    <source>
        <dbReference type="EMBL" id="RHJ85114.1"/>
    </source>
</evidence>
<dbReference type="InterPro" id="IPR002933">
    <property type="entry name" value="Peptidase_M20"/>
</dbReference>
<dbReference type="GO" id="GO:0016805">
    <property type="term" value="F:dipeptidase activity"/>
    <property type="evidence" value="ECO:0007669"/>
    <property type="project" value="InterPro"/>
</dbReference>
<protein>
    <recommendedName>
        <fullName evidence="1">Peptidase M20 domain-containing protein 2</fullName>
    </recommendedName>
</protein>
<keyword evidence="2" id="KW-0175">Coiled coil</keyword>
<dbReference type="PANTHER" id="PTHR30575:SF3">
    <property type="entry name" value="PEPTIDASE M20 DIMERISATION DOMAIN-CONTAINING PROTEIN"/>
    <property type="match status" value="1"/>
</dbReference>
<reference evidence="4 5" key="1">
    <citation type="submission" date="2018-08" db="EMBL/GenBank/DDBJ databases">
        <title>A genome reference for cultivated species of the human gut microbiota.</title>
        <authorList>
            <person name="Zou Y."/>
            <person name="Xue W."/>
            <person name="Luo G."/>
        </authorList>
    </citation>
    <scope>NUCLEOTIDE SEQUENCE [LARGE SCALE GENOMIC DNA]</scope>
    <source>
        <strain evidence="4 5">AM07-24</strain>
    </source>
</reference>
<evidence type="ECO:0000313" key="5">
    <source>
        <dbReference type="Proteomes" id="UP000284841"/>
    </source>
</evidence>
<dbReference type="SUPFAM" id="SSF53187">
    <property type="entry name" value="Zn-dependent exopeptidases"/>
    <property type="match status" value="1"/>
</dbReference>
<name>A0A415DWY9_9FIRM</name>
<evidence type="ECO:0000256" key="2">
    <source>
        <dbReference type="SAM" id="Coils"/>
    </source>
</evidence>
<sequence>MMNSYEKIVEAAEEKIRRYHKKLTELNDDIADHPEVSTKEFETSRKMTALLAQEGFQILYPFAGLDTAFKAYTGKEHKYKVAILAEYDALPELGHACGHCLSGCISLLAGLALKDMEDQLDADIHIIGTPDEEYDGGKVKMLRAGAFDGYDMAMMVHLYDSNLVYTKLQAMDTYTYYFHGQAAHASACPWEGRNAFNASQLMFHAVDMLRQHVTPDVRIHGIIRYAGEAPNIVPEENALEMYIRALERGNLNEVVRKIDDCARGAAIATQTTWEKKATAEVYDNMKQNPFGIENLKQVYEELGLPLNGNAEEIFGSSDTGNVSMVCPVFHPTLQVVNQGVAVHTREFAEAMKSERAHQALQTGARIICRQVAKLLCDPKNMEKLKEDFER</sequence>
<comment type="caution">
    <text evidence="4">The sequence shown here is derived from an EMBL/GenBank/DDBJ whole genome shotgun (WGS) entry which is preliminary data.</text>
</comment>
<accession>A0A415DWY9</accession>
<dbReference type="RefSeq" id="WP_118336314.1">
    <property type="nucleotide sequence ID" value="NZ_AP025567.1"/>
</dbReference>
<dbReference type="PIRSF" id="PIRSF037226">
    <property type="entry name" value="Amidohydrolase_ACY1L2_prd"/>
    <property type="match status" value="1"/>
</dbReference>